<keyword evidence="7 14" id="KW-0554">One-carbon metabolism</keyword>
<organism evidence="15">
    <name type="scientific">Ignisphaera aggregans</name>
    <dbReference type="NCBI Taxonomy" id="334771"/>
    <lineage>
        <taxon>Archaea</taxon>
        <taxon>Thermoproteota</taxon>
        <taxon>Thermoprotei</taxon>
        <taxon>Desulfurococcales</taxon>
        <taxon>Desulfurococcaceae</taxon>
        <taxon>Ignisphaera</taxon>
    </lineage>
</organism>
<protein>
    <recommendedName>
        <fullName evidence="6 14">S-adenosylmethionine synthase</fullName>
        <shortName evidence="14">AdoMet synthase</shortName>
        <ecNumber evidence="5 14">2.5.1.6</ecNumber>
    </recommendedName>
    <alternativeName>
        <fullName evidence="12 14">Methionine adenosyltransferase</fullName>
    </alternativeName>
</protein>
<dbReference type="NCBIfam" id="NF003365">
    <property type="entry name" value="PRK04439.1-4"/>
    <property type="match status" value="1"/>
</dbReference>
<dbReference type="Gene3D" id="3.30.300.10">
    <property type="match status" value="1"/>
</dbReference>
<comment type="similarity">
    <text evidence="4 14">Belongs to the AdoMet synthase 2 family.</text>
</comment>
<evidence type="ECO:0000256" key="10">
    <source>
        <dbReference type="ARBA" id="ARBA00022840"/>
    </source>
</evidence>
<comment type="cofactor">
    <cofactor evidence="1 14">
        <name>Mg(2+)</name>
        <dbReference type="ChEBI" id="CHEBI:18420"/>
    </cofactor>
</comment>
<evidence type="ECO:0000256" key="9">
    <source>
        <dbReference type="ARBA" id="ARBA00022741"/>
    </source>
</evidence>
<dbReference type="InterPro" id="IPR002795">
    <property type="entry name" value="S-AdoMet_synthetase_arc"/>
</dbReference>
<gene>
    <name evidence="14" type="primary">mat</name>
    <name evidence="15" type="ORF">ENL47_01055</name>
</gene>
<dbReference type="PANTHER" id="PTHR36697:SF1">
    <property type="entry name" value="S-ADENOSYLMETHIONINE SYNTHASE"/>
    <property type="match status" value="1"/>
</dbReference>
<dbReference type="EC" id="2.5.1.6" evidence="5 14"/>
<keyword evidence="8 14" id="KW-0808">Transferase</keyword>
<dbReference type="GO" id="GO:0004478">
    <property type="term" value="F:methionine adenosyltransferase activity"/>
    <property type="evidence" value="ECO:0007669"/>
    <property type="project" value="UniProtKB-UniRule"/>
</dbReference>
<evidence type="ECO:0000256" key="14">
    <source>
        <dbReference type="HAMAP-Rule" id="MF_00136"/>
    </source>
</evidence>
<sequence length="404" mass="45032">MRNIVINEYHWQGIENINVEIVERKGIGHPDYIADGIAEAVSRELSKYYLKHYDAILHHNVDKVLVVGGQSKPVFGGGEVLHPIYIIVSGRATAYVQTSDGLDFIPIGTITLRAAKNWIREHFRYLNPEEHVIIDYKIGQGSVDLVKLFKLGLGKTPLANDTSFGVGFAPLSTLEKLVLYTERFLNSKEFKIKLPAVGEDIKVMGLRVNNRIKLTIASAIVSRHVQNVNEYLSIKEEIKESVLNQAIKIAPNYDLEVYVNVADKPSEGIFYITVTGTSAEHGDDGATGRGNRVNGLITPMRLMSLEATAGKNPVSHVGKIYNVIARLIAEKSYSEVKGIKEIYVSILSQIGKPLDEPFIVDVKIMPEERLTRNIINDVYSIIDEIFSNTAIITNTIVNEDIMLF</sequence>
<name>A0A7C5YVH1_9CREN</name>
<keyword evidence="9 14" id="KW-0547">Nucleotide-binding</keyword>
<evidence type="ECO:0000256" key="2">
    <source>
        <dbReference type="ARBA" id="ARBA00003775"/>
    </source>
</evidence>
<dbReference type="GO" id="GO:0006730">
    <property type="term" value="P:one-carbon metabolic process"/>
    <property type="evidence" value="ECO:0007669"/>
    <property type="project" value="UniProtKB-KW"/>
</dbReference>
<keyword evidence="10 14" id="KW-0067">ATP-binding</keyword>
<comment type="caution">
    <text evidence="15">The sequence shown here is derived from an EMBL/GenBank/DDBJ whole genome shotgun (WGS) entry which is preliminary data.</text>
</comment>
<evidence type="ECO:0000256" key="4">
    <source>
        <dbReference type="ARBA" id="ARBA00009691"/>
    </source>
</evidence>
<dbReference type="AlphaFoldDB" id="A0A7C5YVH1"/>
<evidence type="ECO:0000256" key="6">
    <source>
        <dbReference type="ARBA" id="ARBA00020319"/>
    </source>
</evidence>
<proteinExistence type="inferred from homology"/>
<evidence type="ECO:0000256" key="3">
    <source>
        <dbReference type="ARBA" id="ARBA00005224"/>
    </source>
</evidence>
<evidence type="ECO:0000256" key="11">
    <source>
        <dbReference type="ARBA" id="ARBA00022842"/>
    </source>
</evidence>
<dbReference type="Gene3D" id="3.30.300.280">
    <property type="entry name" value="S-adenosylmethionine synthetase, C-terminal domain"/>
    <property type="match status" value="2"/>
</dbReference>
<evidence type="ECO:0000256" key="8">
    <source>
        <dbReference type="ARBA" id="ARBA00022679"/>
    </source>
</evidence>
<dbReference type="UniPathway" id="UPA00315">
    <property type="reaction ID" value="UER00080"/>
</dbReference>
<dbReference type="PANTHER" id="PTHR36697">
    <property type="entry name" value="S-ADENOSYLMETHIONINE SYNTHASE"/>
    <property type="match status" value="1"/>
</dbReference>
<comment type="catalytic activity">
    <reaction evidence="13 14">
        <text>L-methionine + ATP + H2O = S-adenosyl-L-methionine + phosphate + diphosphate</text>
        <dbReference type="Rhea" id="RHEA:21080"/>
        <dbReference type="ChEBI" id="CHEBI:15377"/>
        <dbReference type="ChEBI" id="CHEBI:30616"/>
        <dbReference type="ChEBI" id="CHEBI:33019"/>
        <dbReference type="ChEBI" id="CHEBI:43474"/>
        <dbReference type="ChEBI" id="CHEBI:57844"/>
        <dbReference type="ChEBI" id="CHEBI:59789"/>
        <dbReference type="EC" id="2.5.1.6"/>
    </reaction>
</comment>
<evidence type="ECO:0000256" key="12">
    <source>
        <dbReference type="ARBA" id="ARBA00032151"/>
    </source>
</evidence>
<comment type="function">
    <text evidence="2 14">Catalyzes the formation of S-adenosylmethionine from methionine and ATP.</text>
</comment>
<evidence type="ECO:0000256" key="1">
    <source>
        <dbReference type="ARBA" id="ARBA00001946"/>
    </source>
</evidence>
<dbReference type="NCBIfam" id="NF003366">
    <property type="entry name" value="PRK04439.1-5"/>
    <property type="match status" value="1"/>
</dbReference>
<dbReference type="Pfam" id="PF01941">
    <property type="entry name" value="AdoMet_Synthase"/>
    <property type="match status" value="1"/>
</dbReference>
<evidence type="ECO:0000256" key="13">
    <source>
        <dbReference type="ARBA" id="ARBA00048344"/>
    </source>
</evidence>
<dbReference type="GO" id="GO:0005524">
    <property type="term" value="F:ATP binding"/>
    <property type="evidence" value="ECO:0007669"/>
    <property type="project" value="UniProtKB-UniRule"/>
</dbReference>
<dbReference type="GO" id="GO:0006556">
    <property type="term" value="P:S-adenosylmethionine biosynthetic process"/>
    <property type="evidence" value="ECO:0007669"/>
    <property type="project" value="UniProtKB-UniRule"/>
</dbReference>
<dbReference type="EMBL" id="DRUB01000023">
    <property type="protein sequence ID" value="HHR95435.1"/>
    <property type="molecule type" value="Genomic_DNA"/>
</dbReference>
<reference evidence="15" key="1">
    <citation type="journal article" date="2020" name="mSystems">
        <title>Genome- and Community-Level Interaction Insights into Carbon Utilization and Element Cycling Functions of Hydrothermarchaeota in Hydrothermal Sediment.</title>
        <authorList>
            <person name="Zhou Z."/>
            <person name="Liu Y."/>
            <person name="Xu W."/>
            <person name="Pan J."/>
            <person name="Luo Z.H."/>
            <person name="Li M."/>
        </authorList>
    </citation>
    <scope>NUCLEOTIDE SEQUENCE [LARGE SCALE GENOMIC DNA]</scope>
    <source>
        <strain evidence="15">SpSt-1</strain>
    </source>
</reference>
<evidence type="ECO:0000256" key="7">
    <source>
        <dbReference type="ARBA" id="ARBA00022563"/>
    </source>
</evidence>
<keyword evidence="11 14" id="KW-0460">Magnesium</keyword>
<dbReference type="GO" id="GO:0000287">
    <property type="term" value="F:magnesium ion binding"/>
    <property type="evidence" value="ECO:0007669"/>
    <property type="project" value="UniProtKB-UniRule"/>
</dbReference>
<dbReference type="HAMAP" id="MF_00136">
    <property type="entry name" value="S_AdoMet_synth2"/>
    <property type="match status" value="1"/>
</dbReference>
<evidence type="ECO:0000313" key="15">
    <source>
        <dbReference type="EMBL" id="HHR95435.1"/>
    </source>
</evidence>
<evidence type="ECO:0000256" key="5">
    <source>
        <dbReference type="ARBA" id="ARBA00012828"/>
    </source>
</evidence>
<accession>A0A7C5YVH1</accession>
<comment type="pathway">
    <text evidence="3 14">Amino-acid biosynthesis; S-adenosyl-L-methionine biosynthesis; S-adenosyl-L-methionine from L-methionine: step 1/1.</text>
</comment>
<dbReference type="InterPro" id="IPR027790">
    <property type="entry name" value="AdoMet_synthase_2_family"/>
</dbReference>
<feature type="binding site" evidence="14">
    <location>
        <begin position="139"/>
        <end position="144"/>
    </location>
    <ligand>
        <name>ATP</name>
        <dbReference type="ChEBI" id="CHEBI:30616"/>
    </ligand>
</feature>
<dbReference type="InterPro" id="IPR042544">
    <property type="entry name" value="AdoMet_synthase_3"/>
</dbReference>